<dbReference type="AlphaFoldDB" id="A0A0L6UNY2"/>
<accession>A0A0L6UNY2</accession>
<comment type="caution">
    <text evidence="2">The sequence shown here is derived from an EMBL/GenBank/DDBJ whole genome shotgun (WGS) entry which is preliminary data.</text>
</comment>
<evidence type="ECO:0000313" key="3">
    <source>
        <dbReference type="Proteomes" id="UP000037035"/>
    </source>
</evidence>
<evidence type="ECO:0000313" key="2">
    <source>
        <dbReference type="EMBL" id="KNZ49947.1"/>
    </source>
</evidence>
<proteinExistence type="predicted"/>
<gene>
    <name evidence="2" type="ORF">VP01_467g2</name>
</gene>
<evidence type="ECO:0000256" key="1">
    <source>
        <dbReference type="SAM" id="MobiDB-lite"/>
    </source>
</evidence>
<organism evidence="2 3">
    <name type="scientific">Puccinia sorghi</name>
    <dbReference type="NCBI Taxonomy" id="27349"/>
    <lineage>
        <taxon>Eukaryota</taxon>
        <taxon>Fungi</taxon>
        <taxon>Dikarya</taxon>
        <taxon>Basidiomycota</taxon>
        <taxon>Pucciniomycotina</taxon>
        <taxon>Pucciniomycetes</taxon>
        <taxon>Pucciniales</taxon>
        <taxon>Pucciniaceae</taxon>
        <taxon>Puccinia</taxon>
    </lineage>
</organism>
<feature type="region of interest" description="Disordered" evidence="1">
    <location>
        <begin position="1"/>
        <end position="22"/>
    </location>
</feature>
<dbReference type="VEuPathDB" id="FungiDB:VP01_467g2"/>
<sequence>MLTPTYLLNGRPASKKTLRTQEAKKKEAAGTKVLTNAGDNFFCVNFLNVSPILSLDQVFPKSQKSLRLNVRFAKENSSRRCPRFSETMPRISMSKTPLNNAFQILKYDCGVEVQSQS</sequence>
<keyword evidence="3" id="KW-1185">Reference proteome</keyword>
<dbReference type="EMBL" id="LAVV01009812">
    <property type="protein sequence ID" value="KNZ49947.1"/>
    <property type="molecule type" value="Genomic_DNA"/>
</dbReference>
<protein>
    <submittedName>
        <fullName evidence="2">Uncharacterized protein</fullName>
    </submittedName>
</protein>
<reference evidence="2 3" key="1">
    <citation type="submission" date="2015-08" db="EMBL/GenBank/DDBJ databases">
        <title>Next Generation Sequencing and Analysis of the Genome of Puccinia sorghi L Schw, the Causal Agent of Maize Common Rust.</title>
        <authorList>
            <person name="Rochi L."/>
            <person name="Burguener G."/>
            <person name="Darino M."/>
            <person name="Turjanski A."/>
            <person name="Kreff E."/>
            <person name="Dieguez M.J."/>
            <person name="Sacco F."/>
        </authorList>
    </citation>
    <scope>NUCLEOTIDE SEQUENCE [LARGE SCALE GENOMIC DNA]</scope>
    <source>
        <strain evidence="2 3">RO10H11247</strain>
    </source>
</reference>
<name>A0A0L6UNY2_9BASI</name>
<dbReference type="Proteomes" id="UP000037035">
    <property type="component" value="Unassembled WGS sequence"/>
</dbReference>
<dbReference type="OrthoDB" id="2532623at2759"/>